<dbReference type="PANTHER" id="PTHR33095">
    <property type="entry name" value="OS07G0619500 PROTEIN"/>
    <property type="match status" value="1"/>
</dbReference>
<proteinExistence type="predicted"/>
<dbReference type="InterPro" id="IPR012442">
    <property type="entry name" value="DUF1645_plant"/>
</dbReference>
<organism evidence="2 3">
    <name type="scientific">Lithospermum erythrorhizon</name>
    <name type="common">Purple gromwell</name>
    <name type="synonym">Lithospermum officinale var. erythrorhizon</name>
    <dbReference type="NCBI Taxonomy" id="34254"/>
    <lineage>
        <taxon>Eukaryota</taxon>
        <taxon>Viridiplantae</taxon>
        <taxon>Streptophyta</taxon>
        <taxon>Embryophyta</taxon>
        <taxon>Tracheophyta</taxon>
        <taxon>Spermatophyta</taxon>
        <taxon>Magnoliopsida</taxon>
        <taxon>eudicotyledons</taxon>
        <taxon>Gunneridae</taxon>
        <taxon>Pentapetalae</taxon>
        <taxon>asterids</taxon>
        <taxon>lamiids</taxon>
        <taxon>Boraginales</taxon>
        <taxon>Boraginaceae</taxon>
        <taxon>Boraginoideae</taxon>
        <taxon>Lithospermeae</taxon>
        <taxon>Lithospermum</taxon>
    </lineage>
</organism>
<evidence type="ECO:0000313" key="2">
    <source>
        <dbReference type="EMBL" id="GAA0174488.1"/>
    </source>
</evidence>
<dbReference type="Pfam" id="PF07816">
    <property type="entry name" value="DUF1645"/>
    <property type="match status" value="1"/>
</dbReference>
<feature type="region of interest" description="Disordered" evidence="1">
    <location>
        <begin position="1"/>
        <end position="29"/>
    </location>
</feature>
<evidence type="ECO:0000313" key="3">
    <source>
        <dbReference type="Proteomes" id="UP001454036"/>
    </source>
</evidence>
<comment type="caution">
    <text evidence="2">The sequence shown here is derived from an EMBL/GenBank/DDBJ whole genome shotgun (WGS) entry which is preliminary data.</text>
</comment>
<feature type="region of interest" description="Disordered" evidence="1">
    <location>
        <begin position="198"/>
        <end position="221"/>
    </location>
</feature>
<gene>
    <name evidence="2" type="ORF">LIER_41728</name>
</gene>
<keyword evidence="3" id="KW-1185">Reference proteome</keyword>
<dbReference type="EMBL" id="BAABME010026774">
    <property type="protein sequence ID" value="GAA0174488.1"/>
    <property type="molecule type" value="Genomic_DNA"/>
</dbReference>
<reference evidence="2 3" key="1">
    <citation type="submission" date="2024-01" db="EMBL/GenBank/DDBJ databases">
        <title>The complete chloroplast genome sequence of Lithospermum erythrorhizon: insights into the phylogenetic relationship among Boraginaceae species and the maternal lineages of purple gromwells.</title>
        <authorList>
            <person name="Okada T."/>
            <person name="Watanabe K."/>
        </authorList>
    </citation>
    <scope>NUCLEOTIDE SEQUENCE [LARGE SCALE GENOMIC DNA]</scope>
</reference>
<feature type="compositionally biased region" description="Basic and acidic residues" evidence="1">
    <location>
        <begin position="10"/>
        <end position="20"/>
    </location>
</feature>
<name>A0AAV3REQ7_LITER</name>
<dbReference type="PANTHER" id="PTHR33095:SF114">
    <property type="entry name" value="DUF1645 FAMILY PROTEIN"/>
    <property type="match status" value="1"/>
</dbReference>
<dbReference type="Proteomes" id="UP001454036">
    <property type="component" value="Unassembled WGS sequence"/>
</dbReference>
<accession>A0AAV3REQ7</accession>
<evidence type="ECO:0000256" key="1">
    <source>
        <dbReference type="SAM" id="MobiDB-lite"/>
    </source>
</evidence>
<sequence length="271" mass="31078">MQASSQLSTDDDHQMAENHENSQQIKKFKHTQKAIFQDQDLYHKKEEGEEKEGEEFSFFCDGANTSPISAEDAFVNGQIKPIYPLFNQDLLLQESDFSEHFPINPHVKKVFVEMKSDTSASHAHDVTFGPCHEVSKKPGFSMNTYPITREMAQQPEGCKKSNSTGFSKLWRFKDFLHRSNSDGRDAFVFLNNNHQTTSSSHQTTSFVKKKEEEKVKKNGKNKTTSFSAHEVYLKIKAKENDKRKSYLPYRPEVFGFFTNVSGGMSKNVHPF</sequence>
<dbReference type="AlphaFoldDB" id="A0AAV3REQ7"/>
<protein>
    <submittedName>
        <fullName evidence="2">Uncharacterized protein</fullName>
    </submittedName>
</protein>